<sequence length="82" mass="9055">MVSFPQTRSVTWVKLVQGKWILAACSDQTTSAICLWSLQSFYRSEGPPDIVAQAFLKGPVVYGLVEVQDDQVIIALELRAAL</sequence>
<dbReference type="Proteomes" id="UP000008370">
    <property type="component" value="Unassembled WGS sequence"/>
</dbReference>
<dbReference type="RefSeq" id="XP_007395732.1">
    <property type="nucleotide sequence ID" value="XM_007395670.1"/>
</dbReference>
<accession>K5WY45</accession>
<protein>
    <submittedName>
        <fullName evidence="1">Uncharacterized protein</fullName>
    </submittedName>
</protein>
<dbReference type="AlphaFoldDB" id="K5WY45"/>
<evidence type="ECO:0000313" key="1">
    <source>
        <dbReference type="EMBL" id="EKM55407.1"/>
    </source>
</evidence>
<dbReference type="HOGENOM" id="CLU_2559031_0_0_1"/>
<dbReference type="InParanoid" id="K5WY45"/>
<dbReference type="KEGG" id="pco:PHACADRAFT_256016"/>
<evidence type="ECO:0000313" key="2">
    <source>
        <dbReference type="Proteomes" id="UP000008370"/>
    </source>
</evidence>
<keyword evidence="2" id="KW-1185">Reference proteome</keyword>
<dbReference type="OrthoDB" id="2802287at2759"/>
<reference evidence="1 2" key="1">
    <citation type="journal article" date="2012" name="BMC Genomics">
        <title>Comparative genomics of the white-rot fungi, Phanerochaete carnosa and P. chrysosporium, to elucidate the genetic basis of the distinct wood types they colonize.</title>
        <authorList>
            <person name="Suzuki H."/>
            <person name="MacDonald J."/>
            <person name="Syed K."/>
            <person name="Salamov A."/>
            <person name="Hori C."/>
            <person name="Aerts A."/>
            <person name="Henrissat B."/>
            <person name="Wiebenga A."/>
            <person name="vanKuyk P.A."/>
            <person name="Barry K."/>
            <person name="Lindquist E."/>
            <person name="LaButti K."/>
            <person name="Lapidus A."/>
            <person name="Lucas S."/>
            <person name="Coutinho P."/>
            <person name="Gong Y."/>
            <person name="Samejima M."/>
            <person name="Mahadevan R."/>
            <person name="Abou-Zaid M."/>
            <person name="de Vries R.P."/>
            <person name="Igarashi K."/>
            <person name="Yadav J.S."/>
            <person name="Grigoriev I.V."/>
            <person name="Master E.R."/>
        </authorList>
    </citation>
    <scope>NUCLEOTIDE SEQUENCE [LARGE SCALE GENOMIC DNA]</scope>
    <source>
        <strain evidence="1 2">HHB-10118-sp</strain>
    </source>
</reference>
<organism evidence="1 2">
    <name type="scientific">Phanerochaete carnosa (strain HHB-10118-sp)</name>
    <name type="common">White-rot fungus</name>
    <name type="synonym">Peniophora carnosa</name>
    <dbReference type="NCBI Taxonomy" id="650164"/>
    <lineage>
        <taxon>Eukaryota</taxon>
        <taxon>Fungi</taxon>
        <taxon>Dikarya</taxon>
        <taxon>Basidiomycota</taxon>
        <taxon>Agaricomycotina</taxon>
        <taxon>Agaricomycetes</taxon>
        <taxon>Polyporales</taxon>
        <taxon>Phanerochaetaceae</taxon>
        <taxon>Phanerochaete</taxon>
    </lineage>
</organism>
<proteinExistence type="predicted"/>
<dbReference type="GeneID" id="18916457"/>
<gene>
    <name evidence="1" type="ORF">PHACADRAFT_256016</name>
</gene>
<name>K5WY45_PHACS</name>
<dbReference type="EMBL" id="JH930472">
    <property type="protein sequence ID" value="EKM55407.1"/>
    <property type="molecule type" value="Genomic_DNA"/>
</dbReference>